<evidence type="ECO:0000313" key="2">
    <source>
        <dbReference type="EnsemblPlants" id="OPUNC06G19330.1"/>
    </source>
</evidence>
<feature type="transmembrane region" description="Helical" evidence="1">
    <location>
        <begin position="43"/>
        <end position="67"/>
    </location>
</feature>
<keyword evidence="1" id="KW-1133">Transmembrane helix</keyword>
<keyword evidence="1" id="KW-0812">Transmembrane</keyword>
<accession>A0A0E0LDL3</accession>
<dbReference type="HOGENOM" id="CLU_2798402_0_0_1"/>
<evidence type="ECO:0000256" key="1">
    <source>
        <dbReference type="SAM" id="Phobius"/>
    </source>
</evidence>
<dbReference type="EnsemblPlants" id="OPUNC06G19330.1">
    <property type="protein sequence ID" value="OPUNC06G19330.1"/>
    <property type="gene ID" value="OPUNC06G19330"/>
</dbReference>
<evidence type="ECO:0000313" key="3">
    <source>
        <dbReference type="Proteomes" id="UP000026962"/>
    </source>
</evidence>
<organism evidence="2">
    <name type="scientific">Oryza punctata</name>
    <name type="common">Red rice</name>
    <dbReference type="NCBI Taxonomy" id="4537"/>
    <lineage>
        <taxon>Eukaryota</taxon>
        <taxon>Viridiplantae</taxon>
        <taxon>Streptophyta</taxon>
        <taxon>Embryophyta</taxon>
        <taxon>Tracheophyta</taxon>
        <taxon>Spermatophyta</taxon>
        <taxon>Magnoliopsida</taxon>
        <taxon>Liliopsida</taxon>
        <taxon>Poales</taxon>
        <taxon>Poaceae</taxon>
        <taxon>BOP clade</taxon>
        <taxon>Oryzoideae</taxon>
        <taxon>Oryzeae</taxon>
        <taxon>Oryzinae</taxon>
        <taxon>Oryza</taxon>
    </lineage>
</organism>
<dbReference type="AlphaFoldDB" id="A0A0E0LDL3"/>
<reference evidence="2" key="1">
    <citation type="submission" date="2015-04" db="UniProtKB">
        <authorList>
            <consortium name="EnsemblPlants"/>
        </authorList>
    </citation>
    <scope>IDENTIFICATION</scope>
</reference>
<dbReference type="Proteomes" id="UP000026962">
    <property type="component" value="Chromosome 6"/>
</dbReference>
<dbReference type="Gramene" id="OPUNC06G19330.1">
    <property type="protein sequence ID" value="OPUNC06G19330.1"/>
    <property type="gene ID" value="OPUNC06G19330"/>
</dbReference>
<reference evidence="2" key="2">
    <citation type="submission" date="2018-05" db="EMBL/GenBank/DDBJ databases">
        <title>OpunRS2 (Oryza punctata Reference Sequence Version 2).</title>
        <authorList>
            <person name="Zhang J."/>
            <person name="Kudrna D."/>
            <person name="Lee S."/>
            <person name="Talag J."/>
            <person name="Welchert J."/>
            <person name="Wing R.A."/>
        </authorList>
    </citation>
    <scope>NUCLEOTIDE SEQUENCE [LARGE SCALE GENOMIC DNA]</scope>
</reference>
<keyword evidence="3" id="KW-1185">Reference proteome</keyword>
<name>A0A0E0LDL3_ORYPU</name>
<proteinExistence type="predicted"/>
<sequence>MIEGMELYTPKEGVVADDFALSASVDGDKEVNGKMIVGRKMDLMQILVLSNLGQLVLLFVALCVMFLK</sequence>
<keyword evidence="1" id="KW-0472">Membrane</keyword>
<protein>
    <submittedName>
        <fullName evidence="2">Uncharacterized protein</fullName>
    </submittedName>
</protein>